<dbReference type="Proteomes" id="UP001589647">
    <property type="component" value="Unassembled WGS sequence"/>
</dbReference>
<evidence type="ECO:0000256" key="1">
    <source>
        <dbReference type="SAM" id="MobiDB-lite"/>
    </source>
</evidence>
<dbReference type="EMBL" id="JBHMEI010000045">
    <property type="protein sequence ID" value="MFB9207083.1"/>
    <property type="molecule type" value="Genomic_DNA"/>
</dbReference>
<proteinExistence type="predicted"/>
<sequence length="490" mass="50160">MTAPGSRAMTAAGWIAENAAALTGLADRIWAYAEPSLREWRSAPATAALLRAHGFTIAWGTAGLPAAFVATHGDRGPVLGFNVEYDALPGLSQRAGAARHEPVAFEGDEYAPAYGPGHGCGHNALAAASAGAAIAAATALGSRATIKVFASTGEEHLVGKAYAVRDGAYDGLDAFLDWHPAPVTGTGWDVTSALYSATFSFLGSPGHGSNPLGTRSGLDGALLLTEMVERLRAGHVSPSGRVSYTISGGGAPNVTPDLRTVWVYVRESTAAAARTLYDQVVTCAHAAAAGSGTRLEHRLVTAIRQGLGNRAGAELLHHTMSELGPPAFTDADHAFARRLQAAIGRPAAGLAGEVLPLRPPAGPDLGGPSSDTSEVSWTAPHLSLVAAVVPLGVPLHSWAATAATGTPIAHAGLLAAARYLATAAVTLVEQPETLAAVSAEFDSREREPALLPAGAEPPYHLPPPGFLDETGQSPRPTRTPPVSAEPLGKI</sequence>
<evidence type="ECO:0000313" key="2">
    <source>
        <dbReference type="EMBL" id="MFB9207083.1"/>
    </source>
</evidence>
<name>A0ABV5IRB2_9ACTN</name>
<evidence type="ECO:0000313" key="3">
    <source>
        <dbReference type="Proteomes" id="UP001589647"/>
    </source>
</evidence>
<dbReference type="InterPro" id="IPR036264">
    <property type="entry name" value="Bact_exopeptidase_dim_dom"/>
</dbReference>
<accession>A0ABV5IRB2</accession>
<dbReference type="Gene3D" id="3.30.70.360">
    <property type="match status" value="1"/>
</dbReference>
<organism evidence="2 3">
    <name type="scientific">Nonomuraea spiralis</name>
    <dbReference type="NCBI Taxonomy" id="46182"/>
    <lineage>
        <taxon>Bacteria</taxon>
        <taxon>Bacillati</taxon>
        <taxon>Actinomycetota</taxon>
        <taxon>Actinomycetes</taxon>
        <taxon>Streptosporangiales</taxon>
        <taxon>Streptosporangiaceae</taxon>
        <taxon>Nonomuraea</taxon>
    </lineage>
</organism>
<evidence type="ECO:0008006" key="4">
    <source>
        <dbReference type="Google" id="ProtNLM"/>
    </source>
</evidence>
<feature type="compositionally biased region" description="Low complexity" evidence="1">
    <location>
        <begin position="449"/>
        <end position="458"/>
    </location>
</feature>
<dbReference type="InterPro" id="IPR052030">
    <property type="entry name" value="Peptidase_M20/M20A_hydrolases"/>
</dbReference>
<comment type="caution">
    <text evidence="2">The sequence shown here is derived from an EMBL/GenBank/DDBJ whole genome shotgun (WGS) entry which is preliminary data.</text>
</comment>
<dbReference type="SUPFAM" id="SSF53187">
    <property type="entry name" value="Zn-dependent exopeptidases"/>
    <property type="match status" value="1"/>
</dbReference>
<dbReference type="Gene3D" id="3.40.630.10">
    <property type="entry name" value="Zn peptidases"/>
    <property type="match status" value="2"/>
</dbReference>
<keyword evidence="3" id="KW-1185">Reference proteome</keyword>
<dbReference type="PANTHER" id="PTHR30575">
    <property type="entry name" value="PEPTIDASE M20"/>
    <property type="match status" value="1"/>
</dbReference>
<reference evidence="2 3" key="1">
    <citation type="submission" date="2024-09" db="EMBL/GenBank/DDBJ databases">
        <authorList>
            <person name="Sun Q."/>
            <person name="Mori K."/>
        </authorList>
    </citation>
    <scope>NUCLEOTIDE SEQUENCE [LARGE SCALE GENOMIC DNA]</scope>
    <source>
        <strain evidence="2 3">CCM 3426</strain>
    </source>
</reference>
<feature type="region of interest" description="Disordered" evidence="1">
    <location>
        <begin position="442"/>
        <end position="490"/>
    </location>
</feature>
<dbReference type="RefSeq" id="WP_189653899.1">
    <property type="nucleotide sequence ID" value="NZ_BMRC01000051.1"/>
</dbReference>
<dbReference type="SUPFAM" id="SSF55031">
    <property type="entry name" value="Bacterial exopeptidase dimerisation domain"/>
    <property type="match status" value="1"/>
</dbReference>
<dbReference type="PANTHER" id="PTHR30575:SF0">
    <property type="entry name" value="XAA-ARG DIPEPTIDASE"/>
    <property type="match status" value="1"/>
</dbReference>
<protein>
    <recommendedName>
        <fullName evidence="4">Amidohydrolase</fullName>
    </recommendedName>
</protein>
<gene>
    <name evidence="2" type="ORF">ACFFV7_38245</name>
</gene>